<protein>
    <recommendedName>
        <fullName evidence="4">Nuclease</fullName>
    </recommendedName>
</protein>
<evidence type="ECO:0000256" key="1">
    <source>
        <dbReference type="SAM" id="MobiDB-lite"/>
    </source>
</evidence>
<comment type="caution">
    <text evidence="2">The sequence shown here is derived from an EMBL/GenBank/DDBJ whole genome shotgun (WGS) entry which is preliminary data.</text>
</comment>
<feature type="region of interest" description="Disordered" evidence="1">
    <location>
        <begin position="295"/>
        <end position="315"/>
    </location>
</feature>
<reference evidence="2 3" key="1">
    <citation type="submission" date="2021-01" db="EMBL/GenBank/DDBJ databases">
        <title>Actinoplanes sp. nov. LDG1-06 isolated from lichen.</title>
        <authorList>
            <person name="Saeng-In P."/>
            <person name="Phongsopitanun W."/>
            <person name="Kanchanasin P."/>
            <person name="Yuki M."/>
            <person name="Kudo T."/>
            <person name="Ohkuma M."/>
            <person name="Tanasupawat S."/>
        </authorList>
    </citation>
    <scope>NUCLEOTIDE SEQUENCE [LARGE SCALE GENOMIC DNA]</scope>
    <source>
        <strain evidence="2 3">LDG1-06</strain>
    </source>
</reference>
<dbReference type="EMBL" id="JAENHP010000003">
    <property type="protein sequence ID" value="MBM2615938.1"/>
    <property type="molecule type" value="Genomic_DNA"/>
</dbReference>
<proteinExistence type="predicted"/>
<accession>A0ABS2A9D8</accession>
<evidence type="ECO:0008006" key="4">
    <source>
        <dbReference type="Google" id="ProtNLM"/>
    </source>
</evidence>
<organism evidence="2 3">
    <name type="scientific">Paractinoplanes ovalisporus</name>
    <dbReference type="NCBI Taxonomy" id="2810368"/>
    <lineage>
        <taxon>Bacteria</taxon>
        <taxon>Bacillati</taxon>
        <taxon>Actinomycetota</taxon>
        <taxon>Actinomycetes</taxon>
        <taxon>Micromonosporales</taxon>
        <taxon>Micromonosporaceae</taxon>
        <taxon>Paractinoplanes</taxon>
    </lineage>
</organism>
<evidence type="ECO:0000313" key="3">
    <source>
        <dbReference type="Proteomes" id="UP000632138"/>
    </source>
</evidence>
<sequence length="315" mass="34102">MSYTLLRGSFVIRYPDIPRQGPEPDGDTIKFRPDTPGLVEGLPRPSGRPPGITRRGISVRLEAVDALETHFEDTHQELAGADLARDELLRRLGFTNVVFFDDLPNKVRSADQDSLRGHVLSNGIDANGRMIGFVYAGEADQPDGSSVFVDEALVDQSVNAALLADGHTYPAFYGTLPTTLRAHLAASSRAARAAGKGVWPRSTADPDGAAVVPDEASLEKLVIGPKLFRRAVSYLATGRTDFDGFDEWLRADPVHRDDRLFRLDTLEPSNMHDVVAAAGRSLQLTVWPEDFVIEPDPAPAGSPTRPGLAALSASR</sequence>
<dbReference type="SUPFAM" id="SSF50199">
    <property type="entry name" value="Staphylococcal nuclease"/>
    <property type="match status" value="1"/>
</dbReference>
<dbReference type="InterPro" id="IPR035437">
    <property type="entry name" value="SNase_OB-fold_sf"/>
</dbReference>
<feature type="region of interest" description="Disordered" evidence="1">
    <location>
        <begin position="16"/>
        <end position="53"/>
    </location>
</feature>
<evidence type="ECO:0000313" key="2">
    <source>
        <dbReference type="EMBL" id="MBM2615938.1"/>
    </source>
</evidence>
<dbReference type="Proteomes" id="UP000632138">
    <property type="component" value="Unassembled WGS sequence"/>
</dbReference>
<name>A0ABS2A9D8_9ACTN</name>
<gene>
    <name evidence="2" type="ORF">JIG36_10255</name>
</gene>
<keyword evidence="3" id="KW-1185">Reference proteome</keyword>
<dbReference type="Gene3D" id="2.40.50.90">
    <property type="match status" value="1"/>
</dbReference>
<dbReference type="RefSeq" id="WP_203375866.1">
    <property type="nucleotide sequence ID" value="NZ_JAENHP010000003.1"/>
</dbReference>